<evidence type="ECO:0008006" key="3">
    <source>
        <dbReference type="Google" id="ProtNLM"/>
    </source>
</evidence>
<organism evidence="1 2">
    <name type="scientific">Rhipicephalus sanguineus</name>
    <name type="common">Brown dog tick</name>
    <name type="synonym">Ixodes sanguineus</name>
    <dbReference type="NCBI Taxonomy" id="34632"/>
    <lineage>
        <taxon>Eukaryota</taxon>
        <taxon>Metazoa</taxon>
        <taxon>Ecdysozoa</taxon>
        <taxon>Arthropoda</taxon>
        <taxon>Chelicerata</taxon>
        <taxon>Arachnida</taxon>
        <taxon>Acari</taxon>
        <taxon>Parasitiformes</taxon>
        <taxon>Ixodida</taxon>
        <taxon>Ixodoidea</taxon>
        <taxon>Ixodidae</taxon>
        <taxon>Rhipicephalinae</taxon>
        <taxon>Rhipicephalus</taxon>
        <taxon>Rhipicephalus</taxon>
    </lineage>
</organism>
<dbReference type="AlphaFoldDB" id="A0A9D4PWB1"/>
<dbReference type="InterPro" id="IPR036397">
    <property type="entry name" value="RNaseH_sf"/>
</dbReference>
<name>A0A9D4PWB1_RHISA</name>
<dbReference type="GO" id="GO:0003676">
    <property type="term" value="F:nucleic acid binding"/>
    <property type="evidence" value="ECO:0007669"/>
    <property type="project" value="InterPro"/>
</dbReference>
<gene>
    <name evidence="1" type="ORF">HPB52_014029</name>
</gene>
<dbReference type="Proteomes" id="UP000821837">
    <property type="component" value="Unassembled WGS sequence"/>
</dbReference>
<comment type="caution">
    <text evidence="1">The sequence shown here is derived from an EMBL/GenBank/DDBJ whole genome shotgun (WGS) entry which is preliminary data.</text>
</comment>
<reference evidence="1" key="1">
    <citation type="journal article" date="2020" name="Cell">
        <title>Large-Scale Comparative Analyses of Tick Genomes Elucidate Their Genetic Diversity and Vector Capacities.</title>
        <authorList>
            <consortium name="Tick Genome and Microbiome Consortium (TIGMIC)"/>
            <person name="Jia N."/>
            <person name="Wang J."/>
            <person name="Shi W."/>
            <person name="Du L."/>
            <person name="Sun Y."/>
            <person name="Zhan W."/>
            <person name="Jiang J.F."/>
            <person name="Wang Q."/>
            <person name="Zhang B."/>
            <person name="Ji P."/>
            <person name="Bell-Sakyi L."/>
            <person name="Cui X.M."/>
            <person name="Yuan T.T."/>
            <person name="Jiang B.G."/>
            <person name="Yang W.F."/>
            <person name="Lam T.T."/>
            <person name="Chang Q.C."/>
            <person name="Ding S.J."/>
            <person name="Wang X.J."/>
            <person name="Zhu J.G."/>
            <person name="Ruan X.D."/>
            <person name="Zhao L."/>
            <person name="Wei J.T."/>
            <person name="Ye R.Z."/>
            <person name="Que T.C."/>
            <person name="Du C.H."/>
            <person name="Zhou Y.H."/>
            <person name="Cheng J.X."/>
            <person name="Dai P.F."/>
            <person name="Guo W.B."/>
            <person name="Han X.H."/>
            <person name="Huang E.J."/>
            <person name="Li L.F."/>
            <person name="Wei W."/>
            <person name="Gao Y.C."/>
            <person name="Liu J.Z."/>
            <person name="Shao H.Z."/>
            <person name="Wang X."/>
            <person name="Wang C.C."/>
            <person name="Yang T.C."/>
            <person name="Huo Q.B."/>
            <person name="Li W."/>
            <person name="Chen H.Y."/>
            <person name="Chen S.E."/>
            <person name="Zhou L.G."/>
            <person name="Ni X.B."/>
            <person name="Tian J.H."/>
            <person name="Sheng Y."/>
            <person name="Liu T."/>
            <person name="Pan Y.S."/>
            <person name="Xia L.Y."/>
            <person name="Li J."/>
            <person name="Zhao F."/>
            <person name="Cao W.C."/>
        </authorList>
    </citation>
    <scope>NUCLEOTIDE SEQUENCE</scope>
    <source>
        <strain evidence="1">Rsan-2018</strain>
    </source>
</reference>
<dbReference type="EMBL" id="JABSTV010001250">
    <property type="protein sequence ID" value="KAH7956979.1"/>
    <property type="molecule type" value="Genomic_DNA"/>
</dbReference>
<reference evidence="1" key="2">
    <citation type="submission" date="2021-09" db="EMBL/GenBank/DDBJ databases">
        <authorList>
            <person name="Jia N."/>
            <person name="Wang J."/>
            <person name="Shi W."/>
            <person name="Du L."/>
            <person name="Sun Y."/>
            <person name="Zhan W."/>
            <person name="Jiang J."/>
            <person name="Wang Q."/>
            <person name="Zhang B."/>
            <person name="Ji P."/>
            <person name="Sakyi L.B."/>
            <person name="Cui X."/>
            <person name="Yuan T."/>
            <person name="Jiang B."/>
            <person name="Yang W."/>
            <person name="Lam T.T.-Y."/>
            <person name="Chang Q."/>
            <person name="Ding S."/>
            <person name="Wang X."/>
            <person name="Zhu J."/>
            <person name="Ruan X."/>
            <person name="Zhao L."/>
            <person name="Wei J."/>
            <person name="Que T."/>
            <person name="Du C."/>
            <person name="Cheng J."/>
            <person name="Dai P."/>
            <person name="Han X."/>
            <person name="Huang E."/>
            <person name="Gao Y."/>
            <person name="Liu J."/>
            <person name="Shao H."/>
            <person name="Ye R."/>
            <person name="Li L."/>
            <person name="Wei W."/>
            <person name="Wang X."/>
            <person name="Wang C."/>
            <person name="Huo Q."/>
            <person name="Li W."/>
            <person name="Guo W."/>
            <person name="Chen H."/>
            <person name="Chen S."/>
            <person name="Zhou L."/>
            <person name="Zhou L."/>
            <person name="Ni X."/>
            <person name="Tian J."/>
            <person name="Zhou Y."/>
            <person name="Sheng Y."/>
            <person name="Liu T."/>
            <person name="Pan Y."/>
            <person name="Xia L."/>
            <person name="Li J."/>
            <person name="Zhao F."/>
            <person name="Cao W."/>
        </authorList>
    </citation>
    <scope>NUCLEOTIDE SEQUENCE</scope>
    <source>
        <strain evidence="1">Rsan-2018</strain>
        <tissue evidence="1">Larvae</tissue>
    </source>
</reference>
<evidence type="ECO:0000313" key="2">
    <source>
        <dbReference type="Proteomes" id="UP000821837"/>
    </source>
</evidence>
<protein>
    <recommendedName>
        <fullName evidence="3">Regulatory protein zeste</fullName>
    </recommendedName>
</protein>
<keyword evidence="2" id="KW-1185">Reference proteome</keyword>
<dbReference type="Gene3D" id="3.30.420.10">
    <property type="entry name" value="Ribonuclease H-like superfamily/Ribonuclease H"/>
    <property type="match status" value="1"/>
</dbReference>
<proteinExistence type="predicted"/>
<evidence type="ECO:0000313" key="1">
    <source>
        <dbReference type="EMBL" id="KAH7956979.1"/>
    </source>
</evidence>
<sequence length="191" mass="21016">MGAARKAALWAEVSDALNALGPAVKAVRHWRKYWSRLCCDSRKLARDVERERRRTGGGRLGGVEGRVLAILDRTGPDSDPIRLFTGDDEHGCSPIHPARSVTKVLEEHVIPTNDWPPVGADVNPIENILGIMNTLLATLNLGSTTADALWTALNAEWKGLRSSHRVVQTLYDSIPRRIQLVSAAEGNMMTY</sequence>
<accession>A0A9D4PWB1</accession>